<dbReference type="EMBL" id="CAKXAJ010025707">
    <property type="protein sequence ID" value="CAH2242894.1"/>
    <property type="molecule type" value="Genomic_DNA"/>
</dbReference>
<accession>A0A8S4RYI6</accession>
<name>A0A8S4RYI6_9NEOP</name>
<comment type="caution">
    <text evidence="2">The sequence shown here is derived from an EMBL/GenBank/DDBJ whole genome shotgun (WGS) entry which is preliminary data.</text>
</comment>
<gene>
    <name evidence="2" type="primary">jg14464</name>
    <name evidence="2" type="ORF">PAEG_LOCUS19112</name>
</gene>
<feature type="region of interest" description="Disordered" evidence="1">
    <location>
        <begin position="276"/>
        <end position="330"/>
    </location>
</feature>
<keyword evidence="3" id="KW-1185">Reference proteome</keyword>
<evidence type="ECO:0000313" key="3">
    <source>
        <dbReference type="Proteomes" id="UP000838756"/>
    </source>
</evidence>
<organism evidence="2 3">
    <name type="scientific">Pararge aegeria aegeria</name>
    <dbReference type="NCBI Taxonomy" id="348720"/>
    <lineage>
        <taxon>Eukaryota</taxon>
        <taxon>Metazoa</taxon>
        <taxon>Ecdysozoa</taxon>
        <taxon>Arthropoda</taxon>
        <taxon>Hexapoda</taxon>
        <taxon>Insecta</taxon>
        <taxon>Pterygota</taxon>
        <taxon>Neoptera</taxon>
        <taxon>Endopterygota</taxon>
        <taxon>Lepidoptera</taxon>
        <taxon>Glossata</taxon>
        <taxon>Ditrysia</taxon>
        <taxon>Papilionoidea</taxon>
        <taxon>Nymphalidae</taxon>
        <taxon>Satyrinae</taxon>
        <taxon>Satyrini</taxon>
        <taxon>Parargina</taxon>
        <taxon>Pararge</taxon>
    </lineage>
</organism>
<reference evidence="2" key="1">
    <citation type="submission" date="2022-03" db="EMBL/GenBank/DDBJ databases">
        <authorList>
            <person name="Lindestad O."/>
        </authorList>
    </citation>
    <scope>NUCLEOTIDE SEQUENCE</scope>
</reference>
<dbReference type="Proteomes" id="UP000838756">
    <property type="component" value="Unassembled WGS sequence"/>
</dbReference>
<evidence type="ECO:0000313" key="2">
    <source>
        <dbReference type="EMBL" id="CAH2242894.1"/>
    </source>
</evidence>
<feature type="compositionally biased region" description="Basic residues" evidence="1">
    <location>
        <begin position="296"/>
        <end position="312"/>
    </location>
</feature>
<sequence length="377" mass="42452">MESSSNTGSTRQSRLLRRLLGKLRGEHRYTTLDKNFSFTSTGMSESIGCGSTNGDEEVDAPRAGLSSATIDDAQFAANIDLRYGGQYLTPEQLPEFCNQLHHLVEVIRNIQSYAKVTGEYPSELERRLEREAREVASLASETRNAQEAASRALLQRRALRAQKTELVAHIAKLRDSATVFNSSHYEDNGWPPLRLFEELLNRATGLPISLTEVRELESSVRLSDRKLYKNWESLRDSTDSAAFEPLLEEVRNKQMALECLVRLIESRRANVSRTPVFRPLPASSNDDESSDQIGSVRKRHDSLRSNKRKRKEAFREPRSMPLSCEPSRHSPQQVTLFIQGAECTSRLGAGNTGAVALRPLEFPPRGSIRDILFFTTD</sequence>
<proteinExistence type="predicted"/>
<protein>
    <submittedName>
        <fullName evidence="2">Jg14464 protein</fullName>
    </submittedName>
</protein>
<dbReference type="AlphaFoldDB" id="A0A8S4RYI6"/>
<evidence type="ECO:0000256" key="1">
    <source>
        <dbReference type="SAM" id="MobiDB-lite"/>
    </source>
</evidence>
<dbReference type="OrthoDB" id="10071234at2759"/>